<keyword evidence="2" id="KW-0012">Acyltransferase</keyword>
<dbReference type="GeneID" id="54285610"/>
<dbReference type="EMBL" id="ML978070">
    <property type="protein sequence ID" value="KAF2014305.1"/>
    <property type="molecule type" value="Genomic_DNA"/>
</dbReference>
<evidence type="ECO:0000313" key="2">
    <source>
        <dbReference type="EMBL" id="KAF2014305.1"/>
    </source>
</evidence>
<dbReference type="InterPro" id="IPR052777">
    <property type="entry name" value="Acetyltransferase_Enz"/>
</dbReference>
<accession>A0A6A5XM32</accession>
<organism evidence="2 3">
    <name type="scientific">Aaosphaeria arxii CBS 175.79</name>
    <dbReference type="NCBI Taxonomy" id="1450172"/>
    <lineage>
        <taxon>Eukaryota</taxon>
        <taxon>Fungi</taxon>
        <taxon>Dikarya</taxon>
        <taxon>Ascomycota</taxon>
        <taxon>Pezizomycotina</taxon>
        <taxon>Dothideomycetes</taxon>
        <taxon>Pleosporomycetidae</taxon>
        <taxon>Pleosporales</taxon>
        <taxon>Pleosporales incertae sedis</taxon>
        <taxon>Aaosphaeria</taxon>
    </lineage>
</organism>
<gene>
    <name evidence="2" type="ORF">BU24DRAFT_423297</name>
</gene>
<protein>
    <submittedName>
        <fullName evidence="2">Acyl-CoA N-acyltransferase</fullName>
    </submittedName>
</protein>
<evidence type="ECO:0000259" key="1">
    <source>
        <dbReference type="PROSITE" id="PS51186"/>
    </source>
</evidence>
<dbReference type="Pfam" id="PF00583">
    <property type="entry name" value="Acetyltransf_1"/>
    <property type="match status" value="1"/>
</dbReference>
<feature type="domain" description="N-acetyltransferase" evidence="1">
    <location>
        <begin position="12"/>
        <end position="175"/>
    </location>
</feature>
<keyword evidence="2" id="KW-0808">Transferase</keyword>
<dbReference type="AlphaFoldDB" id="A0A6A5XM32"/>
<dbReference type="GO" id="GO:0016747">
    <property type="term" value="F:acyltransferase activity, transferring groups other than amino-acyl groups"/>
    <property type="evidence" value="ECO:0007669"/>
    <property type="project" value="InterPro"/>
</dbReference>
<dbReference type="InterPro" id="IPR016181">
    <property type="entry name" value="Acyl_CoA_acyltransferase"/>
</dbReference>
<dbReference type="PANTHER" id="PTHR43305">
    <property type="entry name" value="FAMILY N-ACETYLTRANSFERASE, PUTATIVE (AFU_ORTHOLOGUE AFUA_2G01380)-RELATED"/>
    <property type="match status" value="1"/>
</dbReference>
<dbReference type="InterPro" id="IPR000182">
    <property type="entry name" value="GNAT_dom"/>
</dbReference>
<dbReference type="PROSITE" id="PS51186">
    <property type="entry name" value="GNAT"/>
    <property type="match status" value="1"/>
</dbReference>
<evidence type="ECO:0000313" key="3">
    <source>
        <dbReference type="Proteomes" id="UP000799778"/>
    </source>
</evidence>
<dbReference type="Proteomes" id="UP000799778">
    <property type="component" value="Unassembled WGS sequence"/>
</dbReference>
<sequence>MSEKTRETDVFYDLRKASFPADLNAVRTLFTEYTSTLGIDLSYQNYQDELANLPGKYDASSSGTIILCFMSPTSNCMSECIVGCAAVRAFPSRPSACELKRFYLVPEARGCGLGRKLLEQVVTDAKALGYKEILLDTLAHMGAARGMYRSFGFEEVEKYYDTPIEGTIFMKLDLEDKSELIESNKNLVA</sequence>
<dbReference type="PANTHER" id="PTHR43305:SF1">
    <property type="entry name" value="FAMILY N-ACETYLTRANSFERASE, PUTATIVE (AFU_ORTHOLOGUE AFUA_2G01380)-RELATED"/>
    <property type="match status" value="1"/>
</dbReference>
<dbReference type="RefSeq" id="XP_033382644.1">
    <property type="nucleotide sequence ID" value="XM_033528213.1"/>
</dbReference>
<name>A0A6A5XM32_9PLEO</name>
<dbReference type="SUPFAM" id="SSF55729">
    <property type="entry name" value="Acyl-CoA N-acyltransferases (Nat)"/>
    <property type="match status" value="1"/>
</dbReference>
<dbReference type="Gene3D" id="3.40.630.30">
    <property type="match status" value="1"/>
</dbReference>
<dbReference type="OrthoDB" id="41532at2759"/>
<reference evidence="2" key="1">
    <citation type="journal article" date="2020" name="Stud. Mycol.">
        <title>101 Dothideomycetes genomes: a test case for predicting lifestyles and emergence of pathogens.</title>
        <authorList>
            <person name="Haridas S."/>
            <person name="Albert R."/>
            <person name="Binder M."/>
            <person name="Bloem J."/>
            <person name="Labutti K."/>
            <person name="Salamov A."/>
            <person name="Andreopoulos B."/>
            <person name="Baker S."/>
            <person name="Barry K."/>
            <person name="Bills G."/>
            <person name="Bluhm B."/>
            <person name="Cannon C."/>
            <person name="Castanera R."/>
            <person name="Culley D."/>
            <person name="Daum C."/>
            <person name="Ezra D."/>
            <person name="Gonzalez J."/>
            <person name="Henrissat B."/>
            <person name="Kuo A."/>
            <person name="Liang C."/>
            <person name="Lipzen A."/>
            <person name="Lutzoni F."/>
            <person name="Magnuson J."/>
            <person name="Mondo S."/>
            <person name="Nolan M."/>
            <person name="Ohm R."/>
            <person name="Pangilinan J."/>
            <person name="Park H.-J."/>
            <person name="Ramirez L."/>
            <person name="Alfaro M."/>
            <person name="Sun H."/>
            <person name="Tritt A."/>
            <person name="Yoshinaga Y."/>
            <person name="Zwiers L.-H."/>
            <person name="Turgeon B."/>
            <person name="Goodwin S."/>
            <person name="Spatafora J."/>
            <person name="Crous P."/>
            <person name="Grigoriev I."/>
        </authorList>
    </citation>
    <scope>NUCLEOTIDE SEQUENCE</scope>
    <source>
        <strain evidence="2">CBS 175.79</strain>
    </source>
</reference>
<dbReference type="CDD" id="cd04301">
    <property type="entry name" value="NAT_SF"/>
    <property type="match status" value="1"/>
</dbReference>
<proteinExistence type="predicted"/>
<keyword evidence="3" id="KW-1185">Reference proteome</keyword>